<keyword evidence="1" id="KW-0547">Nucleotide-binding</keyword>
<proteinExistence type="predicted"/>
<sequence length="242" mass="26609">MLLLKKQTEDISSVYEIREKLGSGAFSEVVLAQERGSAHLVALKCIPKKALRGKEALVENEIAVLRRCGLSLAVTGSATPTLWLWRTSMRAPPTSTWLWSCEQGRWEAGQEWGLKPGLRGQGQLSSSLCRVTGGELFDRIMERGSYTEKDASHLVGQVLGAVSYLHSLGIVHRDLKVTGWGLPPPPSRLPTCPEWFSQEHSWGLSQCLFTPENFGVLRLMLSQCLGNVRTDLALSLSPPVTA</sequence>
<dbReference type="SUPFAM" id="SSF56112">
    <property type="entry name" value="Protein kinase-like (PK-like)"/>
    <property type="match status" value="1"/>
</dbReference>
<dbReference type="PANTHER" id="PTHR24347">
    <property type="entry name" value="SERINE/THREONINE-PROTEIN KINASE"/>
    <property type="match status" value="1"/>
</dbReference>
<dbReference type="Gene3D" id="3.30.200.20">
    <property type="entry name" value="Phosphorylase Kinase, domain 1"/>
    <property type="match status" value="1"/>
</dbReference>
<name>A0A8C0XMD6_CASCN</name>
<gene>
    <name evidence="3" type="primary">Pnck</name>
</gene>
<dbReference type="Pfam" id="PF00069">
    <property type="entry name" value="Pkinase"/>
    <property type="match status" value="1"/>
</dbReference>
<dbReference type="GO" id="GO:0005524">
    <property type="term" value="F:ATP binding"/>
    <property type="evidence" value="ECO:0007669"/>
    <property type="project" value="UniProtKB-UniRule"/>
</dbReference>
<evidence type="ECO:0000313" key="3">
    <source>
        <dbReference type="Ensembl" id="ENSCCNP00000028338.1"/>
    </source>
</evidence>
<dbReference type="PROSITE" id="PS50011">
    <property type="entry name" value="PROTEIN_KINASE_DOM"/>
    <property type="match status" value="1"/>
</dbReference>
<feature type="binding site" evidence="1">
    <location>
        <position position="49"/>
    </location>
    <ligand>
        <name>ATP</name>
        <dbReference type="ChEBI" id="CHEBI:30616"/>
    </ligand>
</feature>
<dbReference type="PROSITE" id="PS00107">
    <property type="entry name" value="PROTEIN_KINASE_ATP"/>
    <property type="match status" value="1"/>
</dbReference>
<dbReference type="InterPro" id="IPR000719">
    <property type="entry name" value="Prot_kinase_dom"/>
</dbReference>
<accession>A0A8C0XMD6</accession>
<dbReference type="FunFam" id="1.10.510.10:FF:000512">
    <property type="entry name" value="AKT serine/threonine kinase 1"/>
    <property type="match status" value="1"/>
</dbReference>
<keyword evidence="1" id="KW-0067">ATP-binding</keyword>
<dbReference type="Ensembl" id="ENSCCNT00000035803.1">
    <property type="protein sequence ID" value="ENSCCNP00000028338.1"/>
    <property type="gene ID" value="ENSCCNG00000027307.1"/>
</dbReference>
<reference evidence="3" key="1">
    <citation type="submission" date="2023-09" db="UniProtKB">
        <authorList>
            <consortium name="Ensembl"/>
        </authorList>
    </citation>
    <scope>IDENTIFICATION</scope>
</reference>
<protein>
    <recommendedName>
        <fullName evidence="2">Protein kinase domain-containing protein</fullName>
    </recommendedName>
</protein>
<evidence type="ECO:0000256" key="1">
    <source>
        <dbReference type="PROSITE-ProRule" id="PRU10141"/>
    </source>
</evidence>
<dbReference type="InterPro" id="IPR011009">
    <property type="entry name" value="Kinase-like_dom_sf"/>
</dbReference>
<dbReference type="AlphaFoldDB" id="A0A8C0XMD6"/>
<dbReference type="InterPro" id="IPR017441">
    <property type="entry name" value="Protein_kinase_ATP_BS"/>
</dbReference>
<dbReference type="Gene3D" id="1.10.510.10">
    <property type="entry name" value="Transferase(Phosphotransferase) domain 1"/>
    <property type="match status" value="1"/>
</dbReference>
<dbReference type="GO" id="GO:0004672">
    <property type="term" value="F:protein kinase activity"/>
    <property type="evidence" value="ECO:0007669"/>
    <property type="project" value="InterPro"/>
</dbReference>
<dbReference type="SMART" id="SM00220">
    <property type="entry name" value="S_TKc"/>
    <property type="match status" value="1"/>
</dbReference>
<feature type="domain" description="Protein kinase" evidence="2">
    <location>
        <begin position="15"/>
        <end position="242"/>
    </location>
</feature>
<organism evidence="3">
    <name type="scientific">Castor canadensis</name>
    <name type="common">American beaver</name>
    <dbReference type="NCBI Taxonomy" id="51338"/>
    <lineage>
        <taxon>Eukaryota</taxon>
        <taxon>Metazoa</taxon>
        <taxon>Chordata</taxon>
        <taxon>Craniata</taxon>
        <taxon>Vertebrata</taxon>
        <taxon>Euteleostomi</taxon>
        <taxon>Mammalia</taxon>
        <taxon>Eutheria</taxon>
        <taxon>Euarchontoglires</taxon>
        <taxon>Glires</taxon>
        <taxon>Rodentia</taxon>
        <taxon>Castorimorpha</taxon>
        <taxon>Castoridae</taxon>
        <taxon>Castor</taxon>
    </lineage>
</organism>
<evidence type="ECO:0000259" key="2">
    <source>
        <dbReference type="PROSITE" id="PS50011"/>
    </source>
</evidence>